<dbReference type="SUPFAM" id="SSF56645">
    <property type="entry name" value="Acyl-CoA dehydrogenase NM domain-like"/>
    <property type="match status" value="1"/>
</dbReference>
<dbReference type="PANTHER" id="PTHR42707:SF2">
    <property type="entry name" value="ACD11 DEHYDROGENASE"/>
    <property type="match status" value="1"/>
</dbReference>
<keyword evidence="5" id="KW-0560">Oxidoreductase</keyword>
<dbReference type="InterPro" id="IPR052904">
    <property type="entry name" value="Acyl-CoA_dehydrogenase-like"/>
</dbReference>
<dbReference type="Pfam" id="PF02770">
    <property type="entry name" value="Acyl-CoA_dh_M"/>
    <property type="match status" value="1"/>
</dbReference>
<dbReference type="Pfam" id="PF00441">
    <property type="entry name" value="Acyl-CoA_dh_1"/>
    <property type="match status" value="1"/>
</dbReference>
<dbReference type="STRING" id="996166.SAMN05192554_103128"/>
<evidence type="ECO:0000259" key="8">
    <source>
        <dbReference type="Pfam" id="PF18158"/>
    </source>
</evidence>
<evidence type="ECO:0000313" key="10">
    <source>
        <dbReference type="Proteomes" id="UP000199370"/>
    </source>
</evidence>
<dbReference type="AlphaFoldDB" id="A0A1G9TV58"/>
<evidence type="ECO:0000259" key="6">
    <source>
        <dbReference type="Pfam" id="PF00441"/>
    </source>
</evidence>
<dbReference type="Pfam" id="PF18158">
    <property type="entry name" value="AidB_N"/>
    <property type="match status" value="1"/>
</dbReference>
<feature type="domain" description="Acyl-CoA oxidase/dehydrogenase middle" evidence="7">
    <location>
        <begin position="176"/>
        <end position="279"/>
    </location>
</feature>
<evidence type="ECO:0000256" key="4">
    <source>
        <dbReference type="ARBA" id="ARBA00022827"/>
    </source>
</evidence>
<feature type="domain" description="Acyl-CoA dehydrogenase/oxidase C-terminal" evidence="6">
    <location>
        <begin position="291"/>
        <end position="445"/>
    </location>
</feature>
<dbReference type="Gene3D" id="1.20.140.10">
    <property type="entry name" value="Butyryl-CoA Dehydrogenase, subunit A, domain 3"/>
    <property type="match status" value="1"/>
</dbReference>
<dbReference type="InterPro" id="IPR009100">
    <property type="entry name" value="AcylCoA_DH/oxidase_NM_dom_sf"/>
</dbReference>
<keyword evidence="10" id="KW-1185">Reference proteome</keyword>
<evidence type="ECO:0000256" key="1">
    <source>
        <dbReference type="ARBA" id="ARBA00001974"/>
    </source>
</evidence>
<dbReference type="InterPro" id="IPR009075">
    <property type="entry name" value="AcylCo_DH/oxidase_C"/>
</dbReference>
<dbReference type="RefSeq" id="WP_175526367.1">
    <property type="nucleotide sequence ID" value="NZ_FNIA01000003.1"/>
</dbReference>
<dbReference type="Gene3D" id="6.10.250.600">
    <property type="match status" value="1"/>
</dbReference>
<dbReference type="Proteomes" id="UP000199370">
    <property type="component" value="Unassembled WGS sequence"/>
</dbReference>
<evidence type="ECO:0000256" key="3">
    <source>
        <dbReference type="ARBA" id="ARBA00022630"/>
    </source>
</evidence>
<dbReference type="InterPro" id="IPR006089">
    <property type="entry name" value="Acyl-CoA_DH_CS"/>
</dbReference>
<keyword evidence="3 5" id="KW-0285">Flavoprotein</keyword>
<organism evidence="9 10">
    <name type="scientific">Haloarchaeobius iranensis</name>
    <dbReference type="NCBI Taxonomy" id="996166"/>
    <lineage>
        <taxon>Archaea</taxon>
        <taxon>Methanobacteriati</taxon>
        <taxon>Methanobacteriota</taxon>
        <taxon>Stenosarchaea group</taxon>
        <taxon>Halobacteria</taxon>
        <taxon>Halobacteriales</taxon>
        <taxon>Halorubellaceae</taxon>
        <taxon>Haloarchaeobius</taxon>
    </lineage>
</organism>
<dbReference type="InterPro" id="IPR006091">
    <property type="entry name" value="Acyl-CoA_Oxase/DH_mid-dom"/>
</dbReference>
<keyword evidence="4 5" id="KW-0274">FAD</keyword>
<dbReference type="EMBL" id="FNIA01000003">
    <property type="protein sequence ID" value="SDM51115.1"/>
    <property type="molecule type" value="Genomic_DNA"/>
</dbReference>
<evidence type="ECO:0000313" key="9">
    <source>
        <dbReference type="EMBL" id="SDM51115.1"/>
    </source>
</evidence>
<name>A0A1G9TV58_9EURY</name>
<proteinExistence type="inferred from homology"/>
<reference evidence="9 10" key="1">
    <citation type="submission" date="2016-10" db="EMBL/GenBank/DDBJ databases">
        <authorList>
            <person name="de Groot N.N."/>
        </authorList>
    </citation>
    <scope>NUCLEOTIDE SEQUENCE [LARGE SCALE GENOMIC DNA]</scope>
    <source>
        <strain evidence="10">EB21,IBRC-M 10013,KCTC 4048</strain>
    </source>
</reference>
<gene>
    <name evidence="9" type="ORF">SAMN05192554_103128</name>
</gene>
<evidence type="ECO:0000256" key="2">
    <source>
        <dbReference type="ARBA" id="ARBA00009347"/>
    </source>
</evidence>
<accession>A0A1G9TV58</accession>
<protein>
    <submittedName>
        <fullName evidence="9">Acyl-CoA dehydrogenase</fullName>
    </submittedName>
</protein>
<feature type="domain" description="Adaptive response protein AidB N-terminal" evidence="8">
    <location>
        <begin position="14"/>
        <end position="168"/>
    </location>
</feature>
<comment type="cofactor">
    <cofactor evidence="1 5">
        <name>FAD</name>
        <dbReference type="ChEBI" id="CHEBI:57692"/>
    </cofactor>
</comment>
<evidence type="ECO:0000256" key="5">
    <source>
        <dbReference type="RuleBase" id="RU362125"/>
    </source>
</evidence>
<dbReference type="PROSITE" id="PS00073">
    <property type="entry name" value="ACYL_COA_DH_2"/>
    <property type="match status" value="1"/>
</dbReference>
<sequence>MDPIDYGRFEAGRHVNYFDLDRTFRREVARVLDEAEHEWAEPRLREFGEAVGHTVADNADTVDDHGPELHTYDAHGNVQNEVEYHPAQYENERIAYGAGIVADAFEAPPGRDGAMPLTHHLAMEYLLSYADPGFTCPVSMTGGVALVLDKYGEGDVLDSYYERLVARDGDENVEGAMFLTEEQGGSDVGANETVAEHVAGREYELTGEKWFCSNIDAEGTLALARTPDAPDGTKGLSLFLVPHTKGDADETDELNDQRYRRLKDKLGTISVPTGEVELQGATGYLVGEEERGFKYMTDMLNLERLSNATASVAIMGRCLLEAKVHAANREAFGSPIQEYPLMKRDLVDMAVDHEAATAYTFDAGRVLAEREAGDDEAYRLMRALVPVAKYRTARLAVDTASYAMEVLGGNGYVNDFVTHRMLRDAQVLPIWEGTSNILSLDLLRGLESEDAHEPLLAEIRANLDAVEHPALAETKTAVEAANADLGTAMATLATEDGDYAQLQAKELADLVFDVYTAALLCREGQTEIDEADDARTALVAERFVDRHLREPGGDRGIGDGDRFALERFDAVVRYGSVDPESLVDAAPADD</sequence>
<dbReference type="Gene3D" id="2.40.110.20">
    <property type="match status" value="1"/>
</dbReference>
<dbReference type="SUPFAM" id="SSF47203">
    <property type="entry name" value="Acyl-CoA dehydrogenase C-terminal domain-like"/>
    <property type="match status" value="1"/>
</dbReference>
<dbReference type="GO" id="GO:0003995">
    <property type="term" value="F:acyl-CoA dehydrogenase activity"/>
    <property type="evidence" value="ECO:0007669"/>
    <property type="project" value="InterPro"/>
</dbReference>
<dbReference type="InterPro" id="IPR041504">
    <property type="entry name" value="AidB_N"/>
</dbReference>
<evidence type="ECO:0000259" key="7">
    <source>
        <dbReference type="Pfam" id="PF02770"/>
    </source>
</evidence>
<dbReference type="PANTHER" id="PTHR42707">
    <property type="entry name" value="ACYL-COA DEHYDROGENASE"/>
    <property type="match status" value="1"/>
</dbReference>
<dbReference type="InterPro" id="IPR036250">
    <property type="entry name" value="AcylCo_DH-like_C"/>
</dbReference>
<comment type="similarity">
    <text evidence="2 5">Belongs to the acyl-CoA dehydrogenase family.</text>
</comment>